<name>A0ACC9N306_9PSED</name>
<protein>
    <submittedName>
        <fullName evidence="1">Uncharacterized protein</fullName>
    </submittedName>
</protein>
<reference evidence="1" key="1">
    <citation type="submission" date="2017-12" db="EMBL/GenBank/DDBJ databases">
        <title>High quality draft genome sequence of Pseudomonas hunanensis P11 isolated from the high-arsenic soil.</title>
        <authorList>
            <person name="Pan J."/>
        </authorList>
    </citation>
    <scope>NUCLEOTIDE SEQUENCE</scope>
    <source>
        <strain evidence="1">P11</strain>
    </source>
</reference>
<accession>A0ACC9N306</accession>
<comment type="caution">
    <text evidence="1">The sequence shown here is derived from an EMBL/GenBank/DDBJ whole genome shotgun (WGS) entry which is preliminary data.</text>
</comment>
<dbReference type="Proteomes" id="UP000236285">
    <property type="component" value="Unassembled WGS sequence"/>
</dbReference>
<evidence type="ECO:0000313" key="2">
    <source>
        <dbReference type="Proteomes" id="UP000236285"/>
    </source>
</evidence>
<organism evidence="1 2">
    <name type="scientific">Pseudomonas hunanensis</name>
    <dbReference type="NCBI Taxonomy" id="1247546"/>
    <lineage>
        <taxon>Bacteria</taxon>
        <taxon>Pseudomonadati</taxon>
        <taxon>Pseudomonadota</taxon>
        <taxon>Gammaproteobacteria</taxon>
        <taxon>Pseudomonadales</taxon>
        <taxon>Pseudomonadaceae</taxon>
        <taxon>Pseudomonas</taxon>
    </lineage>
</organism>
<gene>
    <name evidence="1" type="ORF">CW309_07705</name>
</gene>
<keyword evidence="2" id="KW-1185">Reference proteome</keyword>
<dbReference type="EMBL" id="PISL01000007">
    <property type="protein sequence ID" value="PKF27045.1"/>
    <property type="molecule type" value="Genomic_DNA"/>
</dbReference>
<evidence type="ECO:0000313" key="1">
    <source>
        <dbReference type="EMBL" id="PKF27045.1"/>
    </source>
</evidence>
<sequence>MVKEGTLLSDRTAPSCRSGFTRECVGSTNSVTWADAFAGEPAPTHTQGRGGRAIETALTDQPGSIPGSP</sequence>
<proteinExistence type="predicted"/>